<dbReference type="PANTHER" id="PTHR36305">
    <property type="entry name" value="PHOSPHATIDYLGLYCEROPHOSPHATASE A"/>
    <property type="match status" value="1"/>
</dbReference>
<evidence type="ECO:0000313" key="3">
    <source>
        <dbReference type="EMBL" id="AOO65918.1"/>
    </source>
</evidence>
<keyword evidence="4" id="KW-1185">Reference proteome</keyword>
<evidence type="ECO:0000259" key="2">
    <source>
        <dbReference type="Pfam" id="PF04608"/>
    </source>
</evidence>
<protein>
    <submittedName>
        <fullName evidence="3">Phosphatidylglycerophosphatase A</fullName>
        <ecNumber evidence="3">3.1.3.27</ecNumber>
    </submittedName>
</protein>
<dbReference type="InterPro" id="IPR026037">
    <property type="entry name" value="PgpA"/>
</dbReference>
<feature type="domain" description="YutG/PgpA" evidence="2">
    <location>
        <begin position="5"/>
        <end position="141"/>
    </location>
</feature>
<keyword evidence="3" id="KW-0378">Hydrolase</keyword>
<dbReference type="InterPro" id="IPR007686">
    <property type="entry name" value="YutG/PgpA"/>
</dbReference>
<name>A0A1D7TLP0_9BACT</name>
<dbReference type="GO" id="GO:0006655">
    <property type="term" value="P:phosphatidylglycerol biosynthetic process"/>
    <property type="evidence" value="ECO:0007669"/>
    <property type="project" value="UniProtKB-UniPathway"/>
</dbReference>
<evidence type="ECO:0000256" key="1">
    <source>
        <dbReference type="SAM" id="Phobius"/>
    </source>
</evidence>
<reference evidence="4" key="1">
    <citation type="submission" date="2016-08" db="EMBL/GenBank/DDBJ databases">
        <title>Complete genome sequence of the organohalide-respiring Epsilonproteobacterium Sulfurospirillum halorespirans.</title>
        <authorList>
            <person name="Goris T."/>
            <person name="Zimmermann J."/>
            <person name="Schenz B."/>
            <person name="Lemos M."/>
            <person name="Hackermueller J."/>
            <person name="Diekert G."/>
        </authorList>
    </citation>
    <scope>NUCLEOTIDE SEQUENCE [LARGE SCALE GENOMIC DNA]</scope>
    <source>
        <strain>DSM 13726</strain>
        <strain evidence="4">PCE-M2</strain>
    </source>
</reference>
<dbReference type="PATRIC" id="fig|1193502.14.peg.2185"/>
<dbReference type="PANTHER" id="PTHR36305:SF1">
    <property type="entry name" value="PHOSPHATIDYLGLYCEROPHOSPHATASE A"/>
    <property type="match status" value="1"/>
</dbReference>
<dbReference type="SUPFAM" id="SSF101307">
    <property type="entry name" value="YutG-like"/>
    <property type="match status" value="1"/>
</dbReference>
<dbReference type="InterPro" id="IPR036681">
    <property type="entry name" value="PgpA-like_sf"/>
</dbReference>
<dbReference type="KEGG" id="shal:SHALO_2156"/>
<dbReference type="PIRSF" id="PIRSF006162">
    <property type="entry name" value="PgpA"/>
    <property type="match status" value="1"/>
</dbReference>
<dbReference type="Proteomes" id="UP000094609">
    <property type="component" value="Chromosome"/>
</dbReference>
<accession>A0A1D7TLP0</accession>
<organism evidence="3 4">
    <name type="scientific">Sulfurospirillum halorespirans DSM 13726</name>
    <dbReference type="NCBI Taxonomy" id="1193502"/>
    <lineage>
        <taxon>Bacteria</taxon>
        <taxon>Pseudomonadati</taxon>
        <taxon>Campylobacterota</taxon>
        <taxon>Epsilonproteobacteria</taxon>
        <taxon>Campylobacterales</taxon>
        <taxon>Sulfurospirillaceae</taxon>
        <taxon>Sulfurospirillum</taxon>
    </lineage>
</organism>
<dbReference type="GO" id="GO:0008962">
    <property type="term" value="F:phosphatidylglycerophosphatase activity"/>
    <property type="evidence" value="ECO:0007669"/>
    <property type="project" value="UniProtKB-EC"/>
</dbReference>
<dbReference type="STRING" id="1193502.SHALO_2156"/>
<dbReference type="RefSeq" id="WP_069478537.1">
    <property type="nucleotide sequence ID" value="NZ_CP017111.1"/>
</dbReference>
<proteinExistence type="predicted"/>
<sequence length="156" mass="16772">MPNAFLTFFYTGLSPKAPGTAGSLLAVILGVGIIRYISMETLVLLSILFTLMAVKQINAYEATSGNHDDGRIVIDEVVGVWIALILSSGTLFQIVLSFVFFRLFDIWKPSLIGKIDKDVKGGWGVMGDDMLAGVVAGICSAGTFQLFGYVSNTLLK</sequence>
<gene>
    <name evidence="3" type="ORF">SHALO_2156</name>
</gene>
<dbReference type="Gene3D" id="1.10.3760.10">
    <property type="entry name" value="PgpA-like"/>
    <property type="match status" value="1"/>
</dbReference>
<feature type="transmembrane region" description="Helical" evidence="1">
    <location>
        <begin position="130"/>
        <end position="150"/>
    </location>
</feature>
<dbReference type="AlphaFoldDB" id="A0A1D7TLP0"/>
<dbReference type="Pfam" id="PF04608">
    <property type="entry name" value="PgpA"/>
    <property type="match status" value="1"/>
</dbReference>
<keyword evidence="1" id="KW-0812">Transmembrane</keyword>
<dbReference type="CDD" id="cd06971">
    <property type="entry name" value="PgpA"/>
    <property type="match status" value="1"/>
</dbReference>
<dbReference type="UniPathway" id="UPA00084">
    <property type="reaction ID" value="UER00504"/>
</dbReference>
<evidence type="ECO:0000313" key="4">
    <source>
        <dbReference type="Proteomes" id="UP000094609"/>
    </source>
</evidence>
<feature type="transmembrane region" description="Helical" evidence="1">
    <location>
        <begin position="80"/>
        <end position="104"/>
    </location>
</feature>
<dbReference type="EC" id="3.1.3.27" evidence="3"/>
<keyword evidence="1" id="KW-1133">Transmembrane helix</keyword>
<dbReference type="EMBL" id="CP017111">
    <property type="protein sequence ID" value="AOO65918.1"/>
    <property type="molecule type" value="Genomic_DNA"/>
</dbReference>
<keyword evidence="1" id="KW-0472">Membrane</keyword>